<dbReference type="NCBIfam" id="NF033443">
    <property type="entry name" value="BREX_PglZ_6"/>
    <property type="match status" value="1"/>
</dbReference>
<dbReference type="AlphaFoldDB" id="A0A250JUZ4"/>
<dbReference type="KEGG" id="mmas:MYMAC_002789"/>
<dbReference type="RefSeq" id="WP_157757501.1">
    <property type="nucleotide sequence ID" value="NZ_CP022203.1"/>
</dbReference>
<dbReference type="EMBL" id="CP022203">
    <property type="protein sequence ID" value="ATB47181.1"/>
    <property type="molecule type" value="Genomic_DNA"/>
</dbReference>
<dbReference type="OrthoDB" id="9769734at2"/>
<organism evidence="1 2">
    <name type="scientific">Corallococcus macrosporus DSM 14697</name>
    <dbReference type="NCBI Taxonomy" id="1189310"/>
    <lineage>
        <taxon>Bacteria</taxon>
        <taxon>Pseudomonadati</taxon>
        <taxon>Myxococcota</taxon>
        <taxon>Myxococcia</taxon>
        <taxon>Myxococcales</taxon>
        <taxon>Cystobacterineae</taxon>
        <taxon>Myxococcaceae</taxon>
        <taxon>Corallococcus</taxon>
    </lineage>
</organism>
<gene>
    <name evidence="1" type="ORF">MYMAC_002789</name>
</gene>
<dbReference type="Pfam" id="PF08665">
    <property type="entry name" value="PglZ"/>
    <property type="match status" value="1"/>
</dbReference>
<name>A0A250JUZ4_9BACT</name>
<reference evidence="1 2" key="1">
    <citation type="submission" date="2017-06" db="EMBL/GenBank/DDBJ databases">
        <title>Sequencing and comparative analysis of myxobacterial genomes.</title>
        <authorList>
            <person name="Rupp O."/>
            <person name="Goesmann A."/>
            <person name="Sogaard-Andersen L."/>
        </authorList>
    </citation>
    <scope>NUCLEOTIDE SEQUENCE [LARGE SCALE GENOMIC DNA]</scope>
    <source>
        <strain evidence="1 2">DSM 14697</strain>
    </source>
</reference>
<sequence length="948" mass="104495">MTAASTAPVSAFLEQRLLAELQAKKIVIWLDADGAYTVFVDELRRRAEARQFSTPVLAFRGSFLELMLALRQEGSTIDKPPLLLHLPGFNTESIRKTPALEMYECGAAFQQNLATLVREAANGRLPLPDIEAFVTAPDLSLEKADAWLARAGSASLDTHAEWVSRLEAPEFVNHLTGTSSERPDGAIRALQARAEALFGTDAAWFRKMPELTEAVVAWLLCVEFVHDLRRPPRAPDLMRLQSLPPPTVKRCQAEAARLRQMLPEQYRTWALGVEVWLKDKEQTDPKDLGRIDTFQFEALSIYQGAVAALASGDYRQALHWAQAHEASQGFWVQHEPPRRWAWALVGEAASLGVALLEAPRPLSGVTSLEEAVQRYVESAAAVDRAHREFEQRFAALYGPLLPELTALDQAFEKLRFAHSDWSDRLARDFAQLCRQTGSLPPPEIQQRTLFDQVIAPLLGRGERVALFVLDALRFEMALELQEEFKASGVNVELRARLAELPTVTSVGMNALAPVGREGRLFPVIKEGRFEGFRTGEALVARPDDRVKAMATRSEGRAPLHLRSIAELLETPAPRLKSQVSRTQLIIVHGQELDEAGESGLGVRVFQDVLRDVISARHHLELAGVSHFVLTADHGFLLGRGRKAHSFGARGQAQRRYAYSDTDRMDPGHFTLPLSTLGYEAKGFLVFREDTAEYDVGRPPGSFTHGGNSLQERVIPVLQLSRTRASRETGLRFTLQCETAPGGPGVHRLRVRASPAREPGQAPLAFASSQPVDVLMRVPQRADVRVVPKDIIGPGASAHAGSVRLDAATHDWTEVSFVLEGAVDERLPVELVLASDANVKASPPAFYSVSYVALPQPAVTRAPATSASEAPVSPKPLGGWGARLGDEDAGKVFDHLERFGSLNEAELIQLLGNARRARSFAARFDAFRDKLTFEVQVTMTADGKRYERL</sequence>
<evidence type="ECO:0000313" key="1">
    <source>
        <dbReference type="EMBL" id="ATB47181.1"/>
    </source>
</evidence>
<accession>A0A250JUZ4</accession>
<proteinExistence type="predicted"/>
<keyword evidence="2" id="KW-1185">Reference proteome</keyword>
<protein>
    <submittedName>
        <fullName evidence="1">Uncharacterized protein</fullName>
    </submittedName>
</protein>
<evidence type="ECO:0000313" key="2">
    <source>
        <dbReference type="Proteomes" id="UP000217343"/>
    </source>
</evidence>
<dbReference type="Proteomes" id="UP000217343">
    <property type="component" value="Chromosome"/>
</dbReference>